<keyword evidence="3" id="KW-1185">Reference proteome</keyword>
<sequence length="62" mass="6160">MVLASTLLAPLAVTTAGANTGEPDPPQDESFSALVFSATAGYRHGSIETGVAAIEQLGADNG</sequence>
<protein>
    <submittedName>
        <fullName evidence="2">Uncharacterized protein</fullName>
    </submittedName>
</protein>
<reference evidence="2" key="1">
    <citation type="submission" date="2023-02" db="EMBL/GenBank/DDBJ databases">
        <title>Georgenia sp.10Sc9-8, isolated from a soil sample collected from the Taklamakan desert.</title>
        <authorList>
            <person name="Liu S."/>
        </authorList>
    </citation>
    <scope>NUCLEOTIDE SEQUENCE</scope>
    <source>
        <strain evidence="2">10Sc9-8</strain>
    </source>
</reference>
<organism evidence="2 3">
    <name type="scientific">Georgenia halotolerans</name>
    <dbReference type="NCBI Taxonomy" id="3028317"/>
    <lineage>
        <taxon>Bacteria</taxon>
        <taxon>Bacillati</taxon>
        <taxon>Actinomycetota</taxon>
        <taxon>Actinomycetes</taxon>
        <taxon>Micrococcales</taxon>
        <taxon>Bogoriellaceae</taxon>
        <taxon>Georgenia</taxon>
    </lineage>
</organism>
<gene>
    <name evidence="2" type="ORF">PU560_10700</name>
</gene>
<name>A0ABT5TXX9_9MICO</name>
<feature type="chain" id="PRO_5046704718" evidence="1">
    <location>
        <begin position="19"/>
        <end position="62"/>
    </location>
</feature>
<evidence type="ECO:0000256" key="1">
    <source>
        <dbReference type="SAM" id="SignalP"/>
    </source>
</evidence>
<feature type="signal peptide" evidence="1">
    <location>
        <begin position="1"/>
        <end position="18"/>
    </location>
</feature>
<comment type="caution">
    <text evidence="2">The sequence shown here is derived from an EMBL/GenBank/DDBJ whole genome shotgun (WGS) entry which is preliminary data.</text>
</comment>
<keyword evidence="1" id="KW-0732">Signal</keyword>
<dbReference type="EMBL" id="JARACI010001008">
    <property type="protein sequence ID" value="MDD9206931.1"/>
    <property type="molecule type" value="Genomic_DNA"/>
</dbReference>
<accession>A0ABT5TXX9</accession>
<feature type="non-terminal residue" evidence="2">
    <location>
        <position position="62"/>
    </location>
</feature>
<proteinExistence type="predicted"/>
<dbReference type="Proteomes" id="UP001165561">
    <property type="component" value="Unassembled WGS sequence"/>
</dbReference>
<evidence type="ECO:0000313" key="3">
    <source>
        <dbReference type="Proteomes" id="UP001165561"/>
    </source>
</evidence>
<evidence type="ECO:0000313" key="2">
    <source>
        <dbReference type="EMBL" id="MDD9206931.1"/>
    </source>
</evidence>